<keyword evidence="3" id="KW-1185">Reference proteome</keyword>
<organism evidence="2 3">
    <name type="scientific">Arenibacterium halophilum</name>
    <dbReference type="NCBI Taxonomy" id="2583821"/>
    <lineage>
        <taxon>Bacteria</taxon>
        <taxon>Pseudomonadati</taxon>
        <taxon>Pseudomonadota</taxon>
        <taxon>Alphaproteobacteria</taxon>
        <taxon>Rhodobacterales</taxon>
        <taxon>Paracoccaceae</taxon>
        <taxon>Arenibacterium</taxon>
    </lineage>
</organism>
<evidence type="ECO:0000313" key="3">
    <source>
        <dbReference type="Proteomes" id="UP001191082"/>
    </source>
</evidence>
<gene>
    <name evidence="2" type="ORF">FGK64_15705</name>
</gene>
<proteinExistence type="predicted"/>
<name>A0ABY2X971_9RHOB</name>
<evidence type="ECO:0000256" key="1">
    <source>
        <dbReference type="SAM" id="MobiDB-lite"/>
    </source>
</evidence>
<protein>
    <submittedName>
        <fullName evidence="2">Uncharacterized protein</fullName>
    </submittedName>
</protein>
<dbReference type="Proteomes" id="UP001191082">
    <property type="component" value="Unassembled WGS sequence"/>
</dbReference>
<dbReference type="Pfam" id="PF19670">
    <property type="entry name" value="DUF6173"/>
    <property type="match status" value="1"/>
</dbReference>
<comment type="caution">
    <text evidence="2">The sequence shown here is derived from an EMBL/GenBank/DDBJ whole genome shotgun (WGS) entry which is preliminary data.</text>
</comment>
<dbReference type="InterPro" id="IPR046171">
    <property type="entry name" value="DUF6173"/>
</dbReference>
<sequence length="173" mass="18698">MARGNTKAGGDPLDDDIRTAAEAEEAAALPRQREVHANPEDCAGLEKVPGNLRGPGAGKSAAQWAYERLILYIRNFEEKLDAEHEVAMGFTGGQTGIMRIEGLGFFDPDIITFYGTDPSGARTQMVQHVSQLNVALRALPKHVQSEPAQRIGFRLAQALETDETLETGTPAPD</sequence>
<reference evidence="2 3" key="1">
    <citation type="submission" date="2019-05" db="EMBL/GenBank/DDBJ databases">
        <title>Marivita sp. nov. isolated from sea sediment.</title>
        <authorList>
            <person name="Kim W."/>
        </authorList>
    </citation>
    <scope>NUCLEOTIDE SEQUENCE [LARGE SCALE GENOMIC DNA]</scope>
    <source>
        <strain evidence="2 3">CAU 1492</strain>
    </source>
</reference>
<dbReference type="EMBL" id="VCPC01000003">
    <property type="protein sequence ID" value="TMV11715.1"/>
    <property type="molecule type" value="Genomic_DNA"/>
</dbReference>
<accession>A0ABY2X971</accession>
<evidence type="ECO:0000313" key="2">
    <source>
        <dbReference type="EMBL" id="TMV11715.1"/>
    </source>
</evidence>
<feature type="region of interest" description="Disordered" evidence="1">
    <location>
        <begin position="26"/>
        <end position="57"/>
    </location>
</feature>